<comment type="caution">
    <text evidence="2">The sequence shown here is derived from an EMBL/GenBank/DDBJ whole genome shotgun (WGS) entry which is preliminary data.</text>
</comment>
<accession>A0A016WLL8</accession>
<dbReference type="AlphaFoldDB" id="A0A016WLL8"/>
<dbReference type="Proteomes" id="UP000024635">
    <property type="component" value="Unassembled WGS sequence"/>
</dbReference>
<evidence type="ECO:0000313" key="3">
    <source>
        <dbReference type="Proteomes" id="UP000024635"/>
    </source>
</evidence>
<organism evidence="2 3">
    <name type="scientific">Ancylostoma ceylanicum</name>
    <dbReference type="NCBI Taxonomy" id="53326"/>
    <lineage>
        <taxon>Eukaryota</taxon>
        <taxon>Metazoa</taxon>
        <taxon>Ecdysozoa</taxon>
        <taxon>Nematoda</taxon>
        <taxon>Chromadorea</taxon>
        <taxon>Rhabditida</taxon>
        <taxon>Rhabditina</taxon>
        <taxon>Rhabditomorpha</taxon>
        <taxon>Strongyloidea</taxon>
        <taxon>Ancylostomatidae</taxon>
        <taxon>Ancylostomatinae</taxon>
        <taxon>Ancylostoma</taxon>
    </lineage>
</organism>
<proteinExistence type="predicted"/>
<keyword evidence="1" id="KW-1133">Transmembrane helix</keyword>
<evidence type="ECO:0000313" key="2">
    <source>
        <dbReference type="EMBL" id="EYC40714.1"/>
    </source>
</evidence>
<keyword evidence="1" id="KW-0812">Transmembrane</keyword>
<feature type="transmembrane region" description="Helical" evidence="1">
    <location>
        <begin position="51"/>
        <end position="70"/>
    </location>
</feature>
<reference evidence="3" key="1">
    <citation type="journal article" date="2015" name="Nat. Genet.">
        <title>The genome and transcriptome of the zoonotic hookworm Ancylostoma ceylanicum identify infection-specific gene families.</title>
        <authorList>
            <person name="Schwarz E.M."/>
            <person name="Hu Y."/>
            <person name="Antoshechkin I."/>
            <person name="Miller M.M."/>
            <person name="Sternberg P.W."/>
            <person name="Aroian R.V."/>
        </authorList>
    </citation>
    <scope>NUCLEOTIDE SEQUENCE</scope>
    <source>
        <strain evidence="3">HY135</strain>
    </source>
</reference>
<keyword evidence="3" id="KW-1185">Reference proteome</keyword>
<sequence>MTVGETPQRRRALEKAHRLDRVQRKQTLCTNTQLLSRLKEYRYADRLKNSGLTLAYLAFICVNGYGALYLEWAERSSPMIGHFTQATNCRAQSRRLFQV</sequence>
<evidence type="ECO:0000256" key="1">
    <source>
        <dbReference type="SAM" id="Phobius"/>
    </source>
</evidence>
<dbReference type="EMBL" id="JARK01000200">
    <property type="protein sequence ID" value="EYC40714.1"/>
    <property type="molecule type" value="Genomic_DNA"/>
</dbReference>
<protein>
    <submittedName>
        <fullName evidence="2">Uncharacterized protein</fullName>
    </submittedName>
</protein>
<name>A0A016WLL8_9BILA</name>
<gene>
    <name evidence="2" type="primary">Acey_s0600.g489</name>
    <name evidence="2" type="ORF">Y032_0600g489</name>
</gene>
<keyword evidence="1" id="KW-0472">Membrane</keyword>